<keyword evidence="5 9" id="KW-0418">Kinase</keyword>
<keyword evidence="7" id="KW-0902">Two-component regulatory system</keyword>
<feature type="domain" description="Histidine kinase" evidence="8">
    <location>
        <begin position="121"/>
        <end position="335"/>
    </location>
</feature>
<dbReference type="PROSITE" id="PS50109">
    <property type="entry name" value="HIS_KIN"/>
    <property type="match status" value="1"/>
</dbReference>
<accession>A0ABU9EEN3</accession>
<evidence type="ECO:0000256" key="2">
    <source>
        <dbReference type="ARBA" id="ARBA00012438"/>
    </source>
</evidence>
<dbReference type="InterPro" id="IPR050351">
    <property type="entry name" value="BphY/WalK/GraS-like"/>
</dbReference>
<evidence type="ECO:0000256" key="4">
    <source>
        <dbReference type="ARBA" id="ARBA00022741"/>
    </source>
</evidence>
<gene>
    <name evidence="9" type="ORF">WI372_15460</name>
</gene>
<name>A0ABU9EEN3_9BACT</name>
<comment type="caution">
    <text evidence="9">The sequence shown here is derived from an EMBL/GenBank/DDBJ whole genome shotgun (WGS) entry which is preliminary data.</text>
</comment>
<dbReference type="Pfam" id="PF02518">
    <property type="entry name" value="HATPase_c"/>
    <property type="match status" value="1"/>
</dbReference>
<evidence type="ECO:0000313" key="9">
    <source>
        <dbReference type="EMBL" id="MEK9502390.1"/>
    </source>
</evidence>
<evidence type="ECO:0000256" key="7">
    <source>
        <dbReference type="ARBA" id="ARBA00023012"/>
    </source>
</evidence>
<dbReference type="EMBL" id="JBBHLI010000011">
    <property type="protein sequence ID" value="MEK9502390.1"/>
    <property type="molecule type" value="Genomic_DNA"/>
</dbReference>
<dbReference type="InterPro" id="IPR005467">
    <property type="entry name" value="His_kinase_dom"/>
</dbReference>
<evidence type="ECO:0000256" key="1">
    <source>
        <dbReference type="ARBA" id="ARBA00000085"/>
    </source>
</evidence>
<organism evidence="9 10">
    <name type="scientific">Gaopeijia maritima</name>
    <dbReference type="NCBI Taxonomy" id="3119007"/>
    <lineage>
        <taxon>Bacteria</taxon>
        <taxon>Pseudomonadati</taxon>
        <taxon>Gemmatimonadota</taxon>
        <taxon>Longimicrobiia</taxon>
        <taxon>Gaopeijiales</taxon>
        <taxon>Gaopeijiaceae</taxon>
        <taxon>Gaopeijia</taxon>
    </lineage>
</organism>
<dbReference type="InterPro" id="IPR004358">
    <property type="entry name" value="Sig_transdc_His_kin-like_C"/>
</dbReference>
<dbReference type="PANTHER" id="PTHR42878">
    <property type="entry name" value="TWO-COMPONENT HISTIDINE KINASE"/>
    <property type="match status" value="1"/>
</dbReference>
<protein>
    <recommendedName>
        <fullName evidence="2">histidine kinase</fullName>
        <ecNumber evidence="2">2.7.13.3</ecNumber>
    </recommendedName>
</protein>
<dbReference type="Proteomes" id="UP001484239">
    <property type="component" value="Unassembled WGS sequence"/>
</dbReference>
<dbReference type="GO" id="GO:0016301">
    <property type="term" value="F:kinase activity"/>
    <property type="evidence" value="ECO:0007669"/>
    <property type="project" value="UniProtKB-KW"/>
</dbReference>
<sequence>MDRLIESLDRLVAEGGPEAASPDTREAVVLAARRVADQARSDAAADPRPHIDPTDIVAEALLRYGDVVVDGVLRSDAPLAGVIAVKRSVRFALSTVDAHIRAMHRRRVAERGRMLGDFGRTLTHEIKNRLGAAETALLMLEQMADADEAMQDRIYTLVAKSLDGALTSVADVRGMSSFRTATGFPATRPSSVDEVVRRAVDGVRLDAEQRGVEIRVESLPDVRVDGGSARLVLANLVENAVKYSDPNRSDRWVRLRADVDGDTVVIEVADNGVGIPKEFHEAVFHRSVRVDDDRPGSGLGLAIVREAVRELGGDIELDSVPREGTQVRVRLPCRGPDG</sequence>
<proteinExistence type="predicted"/>
<dbReference type="Gene3D" id="3.30.565.10">
    <property type="entry name" value="Histidine kinase-like ATPase, C-terminal domain"/>
    <property type="match status" value="1"/>
</dbReference>
<reference evidence="9 10" key="1">
    <citation type="submission" date="2024-02" db="EMBL/GenBank/DDBJ databases">
        <title>A novel Gemmatimonadota bacterium.</title>
        <authorList>
            <person name="Du Z.-J."/>
            <person name="Ye Y.-Q."/>
        </authorList>
    </citation>
    <scope>NUCLEOTIDE SEQUENCE [LARGE SCALE GENOMIC DNA]</scope>
    <source>
        <strain evidence="9 10">DH-20</strain>
    </source>
</reference>
<keyword evidence="3" id="KW-0808">Transferase</keyword>
<dbReference type="SUPFAM" id="SSF55874">
    <property type="entry name" value="ATPase domain of HSP90 chaperone/DNA topoisomerase II/histidine kinase"/>
    <property type="match status" value="1"/>
</dbReference>
<dbReference type="CDD" id="cd00075">
    <property type="entry name" value="HATPase"/>
    <property type="match status" value="1"/>
</dbReference>
<keyword evidence="10" id="KW-1185">Reference proteome</keyword>
<keyword evidence="6" id="KW-0067">ATP-binding</keyword>
<dbReference type="PANTHER" id="PTHR42878:SF7">
    <property type="entry name" value="SENSOR HISTIDINE KINASE GLRK"/>
    <property type="match status" value="1"/>
</dbReference>
<keyword evidence="4" id="KW-0547">Nucleotide-binding</keyword>
<dbReference type="InterPro" id="IPR003594">
    <property type="entry name" value="HATPase_dom"/>
</dbReference>
<comment type="catalytic activity">
    <reaction evidence="1">
        <text>ATP + protein L-histidine = ADP + protein N-phospho-L-histidine.</text>
        <dbReference type="EC" id="2.7.13.3"/>
    </reaction>
</comment>
<evidence type="ECO:0000256" key="6">
    <source>
        <dbReference type="ARBA" id="ARBA00022840"/>
    </source>
</evidence>
<evidence type="ECO:0000256" key="5">
    <source>
        <dbReference type="ARBA" id="ARBA00022777"/>
    </source>
</evidence>
<evidence type="ECO:0000259" key="8">
    <source>
        <dbReference type="PROSITE" id="PS50109"/>
    </source>
</evidence>
<evidence type="ECO:0000313" key="10">
    <source>
        <dbReference type="Proteomes" id="UP001484239"/>
    </source>
</evidence>
<dbReference type="SMART" id="SM00387">
    <property type="entry name" value="HATPase_c"/>
    <property type="match status" value="1"/>
</dbReference>
<evidence type="ECO:0000256" key="3">
    <source>
        <dbReference type="ARBA" id="ARBA00022679"/>
    </source>
</evidence>
<dbReference type="EC" id="2.7.13.3" evidence="2"/>
<dbReference type="InterPro" id="IPR036890">
    <property type="entry name" value="HATPase_C_sf"/>
</dbReference>
<dbReference type="PRINTS" id="PR00344">
    <property type="entry name" value="BCTRLSENSOR"/>
</dbReference>
<dbReference type="RefSeq" id="WP_405278501.1">
    <property type="nucleotide sequence ID" value="NZ_JBBHLI010000011.1"/>
</dbReference>